<dbReference type="InterPro" id="IPR013766">
    <property type="entry name" value="Thioredoxin_domain"/>
</dbReference>
<keyword evidence="8" id="KW-1185">Reference proteome</keyword>
<keyword evidence="2" id="KW-0732">Signal</keyword>
<dbReference type="CDD" id="cd03023">
    <property type="entry name" value="DsbA_Com1_like"/>
    <property type="match status" value="1"/>
</dbReference>
<keyword evidence="3" id="KW-0560">Oxidoreductase</keyword>
<dbReference type="PANTHER" id="PTHR13887">
    <property type="entry name" value="GLUTATHIONE S-TRANSFERASE KAPPA"/>
    <property type="match status" value="1"/>
</dbReference>
<dbReference type="PROSITE" id="PS00194">
    <property type="entry name" value="THIOREDOXIN_1"/>
    <property type="match status" value="1"/>
</dbReference>
<organism evidence="7 8">
    <name type="scientific">Shewanella sairae</name>
    <dbReference type="NCBI Taxonomy" id="190310"/>
    <lineage>
        <taxon>Bacteria</taxon>
        <taxon>Pseudomonadati</taxon>
        <taxon>Pseudomonadota</taxon>
        <taxon>Gammaproteobacteria</taxon>
        <taxon>Alteromonadales</taxon>
        <taxon>Shewanellaceae</taxon>
        <taxon>Shewanella</taxon>
    </lineage>
</organism>
<reference evidence="7" key="1">
    <citation type="submission" date="2021-05" db="EMBL/GenBank/DDBJ databases">
        <title>Molecular characterization for Shewanella algae harboring chromosomal blaOXA-55-like strains isolated from clinical and environment sample.</title>
        <authorList>
            <person name="Ohama Y."/>
            <person name="Aoki K."/>
            <person name="Harada S."/>
            <person name="Moriya K."/>
            <person name="Ishii Y."/>
            <person name="Tateda K."/>
        </authorList>
    </citation>
    <scope>NUCLEOTIDE SEQUENCE</scope>
    <source>
        <strain evidence="7">JCM 11563</strain>
    </source>
</reference>
<evidence type="ECO:0000256" key="3">
    <source>
        <dbReference type="ARBA" id="ARBA00023002"/>
    </source>
</evidence>
<comment type="similarity">
    <text evidence="1">Belongs to the thioredoxin family. DsbA subfamily.</text>
</comment>
<sequence>MNNQTHIEARAENKAQSTVMSNQNSAIFAKKFTLGLSFLALTTLAFFSGSLLMSATAQAEAGLNATEQQQVKAIVKEMLLKDPELLKEAVIAMQMREMAQQQTSVKEVIAAEQQALFHTPSDPWKGAVNPDITMVYFTDFNCPYCKKLEPELDKLMAEFPQLKIIIKMVPLQGQSAVEAVDLAQTVWLNEPAKYAKVKQTLMAVPRRLDSATIAKVAAMIDSTQWLDNTDSKVAGAVSANLQLMRKLGIGGTPSMIIGDQVIAGLVPFEQLKQQVQQAMEAQDGR</sequence>
<dbReference type="Proteomes" id="UP000887104">
    <property type="component" value="Unassembled WGS sequence"/>
</dbReference>
<gene>
    <name evidence="7" type="ORF">TUM4438_05320</name>
</gene>
<dbReference type="InterPro" id="IPR017937">
    <property type="entry name" value="Thioredoxin_CS"/>
</dbReference>
<dbReference type="Gene3D" id="3.40.30.10">
    <property type="entry name" value="Glutaredoxin"/>
    <property type="match status" value="1"/>
</dbReference>
<proteinExistence type="inferred from homology"/>
<dbReference type="InterPro" id="IPR012336">
    <property type="entry name" value="Thioredoxin-like_fold"/>
</dbReference>
<comment type="caution">
    <text evidence="7">The sequence shown here is derived from an EMBL/GenBank/DDBJ whole genome shotgun (WGS) entry which is preliminary data.</text>
</comment>
<dbReference type="PROSITE" id="PS51352">
    <property type="entry name" value="THIOREDOXIN_2"/>
    <property type="match status" value="1"/>
</dbReference>
<evidence type="ECO:0000259" key="6">
    <source>
        <dbReference type="PROSITE" id="PS51352"/>
    </source>
</evidence>
<protein>
    <submittedName>
        <fullName evidence="7">Metal resistance protein</fullName>
    </submittedName>
</protein>
<name>A0ABQ4P1G9_9GAMM</name>
<accession>A0ABQ4P1G9</accession>
<dbReference type="RefSeq" id="WP_246616078.1">
    <property type="nucleotide sequence ID" value="NZ_BPEY01000006.1"/>
</dbReference>
<evidence type="ECO:0000313" key="8">
    <source>
        <dbReference type="Proteomes" id="UP000887104"/>
    </source>
</evidence>
<feature type="domain" description="Thioredoxin" evidence="6">
    <location>
        <begin position="86"/>
        <end position="280"/>
    </location>
</feature>
<evidence type="ECO:0000256" key="2">
    <source>
        <dbReference type="ARBA" id="ARBA00022729"/>
    </source>
</evidence>
<evidence type="ECO:0000256" key="1">
    <source>
        <dbReference type="ARBA" id="ARBA00005791"/>
    </source>
</evidence>
<dbReference type="PANTHER" id="PTHR13887:SF14">
    <property type="entry name" value="DISULFIDE BOND FORMATION PROTEIN D"/>
    <property type="match status" value="1"/>
</dbReference>
<evidence type="ECO:0000256" key="4">
    <source>
        <dbReference type="ARBA" id="ARBA00023157"/>
    </source>
</evidence>
<dbReference type="Pfam" id="PF13462">
    <property type="entry name" value="Thioredoxin_4"/>
    <property type="match status" value="1"/>
</dbReference>
<evidence type="ECO:0000313" key="7">
    <source>
        <dbReference type="EMBL" id="GIU41364.1"/>
    </source>
</evidence>
<dbReference type="InterPro" id="IPR036249">
    <property type="entry name" value="Thioredoxin-like_sf"/>
</dbReference>
<keyword evidence="4" id="KW-1015">Disulfide bond</keyword>
<keyword evidence="5" id="KW-0676">Redox-active center</keyword>
<dbReference type="EMBL" id="BPEY01000006">
    <property type="protein sequence ID" value="GIU41364.1"/>
    <property type="molecule type" value="Genomic_DNA"/>
</dbReference>
<evidence type="ECO:0000256" key="5">
    <source>
        <dbReference type="ARBA" id="ARBA00023284"/>
    </source>
</evidence>
<dbReference type="SUPFAM" id="SSF52833">
    <property type="entry name" value="Thioredoxin-like"/>
    <property type="match status" value="1"/>
</dbReference>